<keyword evidence="23" id="KW-1185">Reference proteome</keyword>
<dbReference type="Proteomes" id="UP000424805">
    <property type="component" value="Unassembled WGS sequence"/>
</dbReference>
<evidence type="ECO:0000313" key="8">
    <source>
        <dbReference type="EMBL" id="QDM11670.1"/>
    </source>
</evidence>
<proteinExistence type="predicted"/>
<dbReference type="Proteomes" id="UP000183670">
    <property type="component" value="Unassembled WGS sequence"/>
</dbReference>
<dbReference type="Proteomes" id="UP000365824">
    <property type="component" value="Unassembled WGS sequence"/>
</dbReference>
<evidence type="ECO:0000313" key="19">
    <source>
        <dbReference type="Proteomes" id="UP000365824"/>
    </source>
</evidence>
<reference evidence="17" key="2">
    <citation type="journal article" date="2018" name="J. Anim. Genet.">
        <title>Acquired interbacterial defense systems protect against interspecies antagonism in the human gut microbiome.</title>
        <authorList>
            <person name="Ross B.D."/>
            <person name="Verster A.J."/>
            <person name="Radey M.C."/>
            <person name="Schmidtke D.T."/>
            <person name="Pope C.E."/>
            <person name="Hoffman L.R."/>
            <person name="Hajjar A."/>
            <person name="Peterson S.B."/>
            <person name="Borenstein E."/>
            <person name="Mougous J."/>
        </authorList>
    </citation>
    <scope>NUCLEOTIDE SEQUENCE [LARGE SCALE GENOMIC DNA]</scope>
    <source>
        <strain evidence="17">3725 D1 iv</strain>
    </source>
</reference>
<sequence length="63" mass="7126">MYRNSHKQKITLATDSCSEGDFDKRGALNIPLSISFLSYYYLPTLSRYSVGVIPTCALKHLLK</sequence>
<reference evidence="18 19" key="5">
    <citation type="journal article" date="2019" name="Nat. Med.">
        <title>A library of human gut bacterial isolates paired with longitudinal multiomics data enables mechanistic microbiome research.</title>
        <authorList>
            <person name="Poyet M."/>
            <person name="Groussin M."/>
            <person name="Gibbons S.M."/>
            <person name="Avila-Pacheco J."/>
            <person name="Jiang X."/>
            <person name="Kearney S.M."/>
            <person name="Perrotta A.R."/>
            <person name="Berdy B."/>
            <person name="Zhao S."/>
            <person name="Lieberman T.D."/>
            <person name="Swanson P.K."/>
            <person name="Smith M."/>
            <person name="Roesemann S."/>
            <person name="Alexander J.E."/>
            <person name="Rich S.A."/>
            <person name="Livny J."/>
            <person name="Vlamakis H."/>
            <person name="Clish C."/>
            <person name="Bullock K."/>
            <person name="Deik A."/>
            <person name="Scott J."/>
            <person name="Pierce K.A."/>
            <person name="Xavier R.J."/>
            <person name="Alm E.J."/>
        </authorList>
    </citation>
    <scope>NUCLEOTIDE SEQUENCE [LARGE SCALE GENOMIC DNA]</scope>
    <source>
        <strain evidence="4 23">BIOML-A134</strain>
        <strain evidence="7 21">BIOML-A14</strain>
        <strain evidence="6 20">BIOML-A15</strain>
        <strain evidence="2 19">BIOML-A160</strain>
        <strain evidence="3 18">BIOML-A163</strain>
        <strain evidence="1 22">BIOML-A183</strain>
        <strain evidence="5 24">BIOML-A41</strain>
    </source>
</reference>
<evidence type="ECO:0000313" key="22">
    <source>
        <dbReference type="Proteomes" id="UP000460135"/>
    </source>
</evidence>
<evidence type="ECO:0000313" key="15">
    <source>
        <dbReference type="Proteomes" id="UP000283329"/>
    </source>
</evidence>
<dbReference type="EMBL" id="VWFP01000005">
    <property type="protein sequence ID" value="KAA4628636.1"/>
    <property type="molecule type" value="Genomic_DNA"/>
</dbReference>
<evidence type="ECO:0000313" key="14">
    <source>
        <dbReference type="Proteomes" id="UP000266492"/>
    </source>
</evidence>
<evidence type="ECO:0000313" key="16">
    <source>
        <dbReference type="Proteomes" id="UP000286031"/>
    </source>
</evidence>
<dbReference type="EMBL" id="VWLE01000314">
    <property type="protein sequence ID" value="KAA3945755.1"/>
    <property type="molecule type" value="Genomic_DNA"/>
</dbReference>
<reference evidence="12 13" key="1">
    <citation type="submission" date="2016-10" db="EMBL/GenBank/DDBJ databases">
        <authorList>
            <person name="de Groot N.N."/>
        </authorList>
    </citation>
    <scope>NUCLEOTIDE SEQUENCE [LARGE SCALE GENOMIC DNA]</scope>
    <source>
        <strain evidence="12 13">NLAE-zl-C500</strain>
    </source>
</reference>
<dbReference type="EMBL" id="CP041395">
    <property type="protein sequence ID" value="QDM11670.1"/>
    <property type="molecule type" value="Genomic_DNA"/>
</dbReference>
<dbReference type="Proteomes" id="UP000460135">
    <property type="component" value="Unassembled WGS sequence"/>
</dbReference>
<dbReference type="EMBL" id="VWKB01000030">
    <property type="protein sequence ID" value="KAA4093097.1"/>
    <property type="molecule type" value="Genomic_DNA"/>
</dbReference>
<evidence type="ECO:0000313" key="23">
    <source>
        <dbReference type="Proteomes" id="UP000473905"/>
    </source>
</evidence>
<evidence type="ECO:0000313" key="5">
    <source>
        <dbReference type="EMBL" id="KAA4540885.1"/>
    </source>
</evidence>
<evidence type="ECO:0000313" key="12">
    <source>
        <dbReference type="EMBL" id="SDB75833.1"/>
    </source>
</evidence>
<evidence type="ECO:0000313" key="17">
    <source>
        <dbReference type="Proteomes" id="UP000318823"/>
    </source>
</evidence>
<evidence type="ECO:0000313" key="18">
    <source>
        <dbReference type="Proteomes" id="UP000323717"/>
    </source>
</evidence>
<name>A0A1G6G1Z0_BACOV</name>
<evidence type="ECO:0000313" key="10">
    <source>
        <dbReference type="EMBL" id="RGX09423.1"/>
    </source>
</evidence>
<reference evidence="14 15" key="4">
    <citation type="submission" date="2018-08" db="EMBL/GenBank/DDBJ databases">
        <title>A genome reference for cultivated species of the human gut microbiota.</title>
        <authorList>
            <person name="Zou Y."/>
            <person name="Xue W."/>
            <person name="Luo G."/>
        </authorList>
    </citation>
    <scope>NUCLEOTIDE SEQUENCE [LARGE SCALE GENOMIC DNA]</scope>
    <source>
        <strain evidence="10 16">AF04-46</strain>
        <strain evidence="9 14">AF20-9LB</strain>
        <strain evidence="11 15">AM17-48</strain>
    </source>
</reference>
<dbReference type="Proteomes" id="UP000266492">
    <property type="component" value="Unassembled WGS sequence"/>
</dbReference>
<dbReference type="AlphaFoldDB" id="A0A1G6G1Z0"/>
<dbReference type="KEGG" id="boa:Bovatus_04361"/>
<accession>A0A1G6G1Z0</accession>
<evidence type="ECO:0000313" key="11">
    <source>
        <dbReference type="EMBL" id="RHH37904.1"/>
    </source>
</evidence>
<reference evidence="8" key="3">
    <citation type="journal article" date="2018" name="Nature">
        <title>Human gut bacteria contain acquired interbacterial defence systems.</title>
        <authorList>
            <person name="Ross B.D."/>
            <person name="Verster A.J."/>
            <person name="Radey M.C."/>
            <person name="Schmidtke D.T."/>
            <person name="Pope C.E."/>
            <person name="Hoffman L.R."/>
            <person name="Hajjar A."/>
            <person name="Peterson S.B."/>
            <person name="Borenstein E."/>
            <person name="Mougous J."/>
        </authorList>
    </citation>
    <scope>NUCLEOTIDE SEQUENCE</scope>
    <source>
        <strain evidence="8">3725 D1 iv</strain>
    </source>
</reference>
<dbReference type="EMBL" id="QSBI01000015">
    <property type="protein sequence ID" value="RGX09423.1"/>
    <property type="molecule type" value="Genomic_DNA"/>
</dbReference>
<dbReference type="EMBL" id="QRJR01000062">
    <property type="protein sequence ID" value="RHH37904.1"/>
    <property type="molecule type" value="Genomic_DNA"/>
</dbReference>
<evidence type="ECO:0000313" key="1">
    <source>
        <dbReference type="EMBL" id="KAA3808380.1"/>
    </source>
</evidence>
<evidence type="ECO:0000313" key="24">
    <source>
        <dbReference type="Proteomes" id="UP000478493"/>
    </source>
</evidence>
<evidence type="ECO:0000313" key="3">
    <source>
        <dbReference type="EMBL" id="KAA3945755.1"/>
    </source>
</evidence>
<evidence type="ECO:0000313" key="6">
    <source>
        <dbReference type="EMBL" id="KAA4628636.1"/>
    </source>
</evidence>
<protein>
    <submittedName>
        <fullName evidence="12">Uncharacterized protein</fullName>
    </submittedName>
</protein>
<dbReference type="Proteomes" id="UP000318823">
    <property type="component" value="Chromosome"/>
</dbReference>
<dbReference type="EMBL" id="VWLX01000002">
    <property type="protein sequence ID" value="KAA3808380.1"/>
    <property type="molecule type" value="Genomic_DNA"/>
</dbReference>
<evidence type="ECO:0000313" key="2">
    <source>
        <dbReference type="EMBL" id="KAA3929532.1"/>
    </source>
</evidence>
<dbReference type="EMBL" id="VWGP01000003">
    <property type="protein sequence ID" value="KAA4540885.1"/>
    <property type="molecule type" value="Genomic_DNA"/>
</dbReference>
<dbReference type="EMBL" id="FMYE01000004">
    <property type="protein sequence ID" value="SDB75833.1"/>
    <property type="molecule type" value="Genomic_DNA"/>
</dbReference>
<evidence type="ECO:0000313" key="4">
    <source>
        <dbReference type="EMBL" id="KAA4093097.1"/>
    </source>
</evidence>
<dbReference type="EMBL" id="VWFO01000020">
    <property type="protein sequence ID" value="KAA4663206.1"/>
    <property type="molecule type" value="Genomic_DNA"/>
</dbReference>
<dbReference type="Proteomes" id="UP000473905">
    <property type="component" value="Unassembled WGS sequence"/>
</dbReference>
<dbReference type="Proteomes" id="UP000435985">
    <property type="component" value="Unassembled WGS sequence"/>
</dbReference>
<dbReference type="Proteomes" id="UP000283329">
    <property type="component" value="Unassembled WGS sequence"/>
</dbReference>
<evidence type="ECO:0000313" key="9">
    <source>
        <dbReference type="EMBL" id="RGS82766.1"/>
    </source>
</evidence>
<evidence type="ECO:0000313" key="13">
    <source>
        <dbReference type="Proteomes" id="UP000183670"/>
    </source>
</evidence>
<gene>
    <name evidence="11" type="ORF">DW206_26845</name>
    <name evidence="10" type="ORF">DWV35_12825</name>
    <name evidence="9" type="ORF">DWX70_14785</name>
    <name evidence="8" type="ORF">DYI28_24835</name>
    <name evidence="5" type="ORF">F3B85_05000</name>
    <name evidence="6" type="ORF">F3B90_06595</name>
    <name evidence="7" type="ORF">F3B98_15725</name>
    <name evidence="4" type="ORF">F3D66_20415</name>
    <name evidence="3" type="ORF">F3D71_18840</name>
    <name evidence="2" type="ORF">F3F25_08205</name>
    <name evidence="1" type="ORF">F3F51_03110</name>
    <name evidence="12" type="ORF">SAMN05192581_100475</name>
</gene>
<dbReference type="EMBL" id="QRVZ01000011">
    <property type="protein sequence ID" value="RGS82766.1"/>
    <property type="molecule type" value="Genomic_DNA"/>
</dbReference>
<evidence type="ECO:0000313" key="21">
    <source>
        <dbReference type="Proteomes" id="UP000435985"/>
    </source>
</evidence>
<evidence type="ECO:0000313" key="20">
    <source>
        <dbReference type="Proteomes" id="UP000424805"/>
    </source>
</evidence>
<dbReference type="Proteomes" id="UP000323717">
    <property type="component" value="Unassembled WGS sequence"/>
</dbReference>
<reference evidence="8" key="6">
    <citation type="submission" date="2019-07" db="EMBL/GenBank/DDBJ databases">
        <authorList>
            <person name="Ross B.D."/>
            <person name="Verster A.J."/>
            <person name="Radey M.C."/>
            <person name="Schmidtke D.T."/>
            <person name="Pope C.E."/>
            <person name="Hoffman L.R."/>
            <person name="Hajjar A."/>
            <person name="Peterson S.B."/>
            <person name="Borenstein E."/>
            <person name="Mougous J.D."/>
        </authorList>
    </citation>
    <scope>NUCLEOTIDE SEQUENCE</scope>
    <source>
        <strain evidence="8">3725 D1 iv</strain>
    </source>
</reference>
<dbReference type="Proteomes" id="UP000286031">
    <property type="component" value="Unassembled WGS sequence"/>
</dbReference>
<evidence type="ECO:0000313" key="7">
    <source>
        <dbReference type="EMBL" id="KAA4663206.1"/>
    </source>
</evidence>
<organism evidence="12 13">
    <name type="scientific">Bacteroides ovatus</name>
    <dbReference type="NCBI Taxonomy" id="28116"/>
    <lineage>
        <taxon>Bacteria</taxon>
        <taxon>Pseudomonadati</taxon>
        <taxon>Bacteroidota</taxon>
        <taxon>Bacteroidia</taxon>
        <taxon>Bacteroidales</taxon>
        <taxon>Bacteroidaceae</taxon>
        <taxon>Bacteroides</taxon>
    </lineage>
</organism>
<dbReference type="EMBL" id="VWLB01000010">
    <property type="protein sequence ID" value="KAA3929532.1"/>
    <property type="molecule type" value="Genomic_DNA"/>
</dbReference>
<dbReference type="Proteomes" id="UP000478493">
    <property type="component" value="Unassembled WGS sequence"/>
</dbReference>